<dbReference type="Pfam" id="PF23994">
    <property type="entry name" value="DUF7312"/>
    <property type="match status" value="1"/>
</dbReference>
<feature type="domain" description="DUF7312" evidence="3">
    <location>
        <begin position="12"/>
        <end position="64"/>
    </location>
</feature>
<feature type="transmembrane region" description="Helical" evidence="2">
    <location>
        <begin position="48"/>
        <end position="67"/>
    </location>
</feature>
<reference evidence="4 5" key="1">
    <citation type="submission" date="2016-10" db="EMBL/GenBank/DDBJ databases">
        <authorList>
            <person name="de Groot N.N."/>
        </authorList>
    </citation>
    <scope>NUCLEOTIDE SEQUENCE [LARGE SCALE GENOMIC DNA]</scope>
    <source>
        <strain evidence="4 5">CDM_5</strain>
    </source>
</reference>
<dbReference type="InterPro" id="IPR055736">
    <property type="entry name" value="DUF7312"/>
</dbReference>
<keyword evidence="2" id="KW-1133">Transmembrane helix</keyword>
<evidence type="ECO:0000256" key="2">
    <source>
        <dbReference type="SAM" id="Phobius"/>
    </source>
</evidence>
<sequence>MSRSPSSEAEDDGDWRFGVDEVGPEGLIEDQPPEQEPIEPGSPNAENVLFVVLGVLLTVGLLLSAVFPNAL</sequence>
<protein>
    <recommendedName>
        <fullName evidence="3">DUF7312 domain-containing protein</fullName>
    </recommendedName>
</protein>
<evidence type="ECO:0000313" key="4">
    <source>
        <dbReference type="EMBL" id="SEK42705.1"/>
    </source>
</evidence>
<evidence type="ECO:0000259" key="3">
    <source>
        <dbReference type="Pfam" id="PF23994"/>
    </source>
</evidence>
<accession>A0A1H7H3L4</accession>
<organism evidence="4 5">
    <name type="scientific">Haloferax larsenii</name>
    <dbReference type="NCBI Taxonomy" id="302484"/>
    <lineage>
        <taxon>Archaea</taxon>
        <taxon>Methanobacteriati</taxon>
        <taxon>Methanobacteriota</taxon>
        <taxon>Stenosarchaea group</taxon>
        <taxon>Halobacteria</taxon>
        <taxon>Halobacteriales</taxon>
        <taxon>Haloferacaceae</taxon>
        <taxon>Haloferax</taxon>
    </lineage>
</organism>
<name>A0A1H7H3L4_HALLR</name>
<dbReference type="EMBL" id="FOAD01000001">
    <property type="protein sequence ID" value="SEK42705.1"/>
    <property type="molecule type" value="Genomic_DNA"/>
</dbReference>
<evidence type="ECO:0000313" key="5">
    <source>
        <dbReference type="Proteomes" id="UP000183894"/>
    </source>
</evidence>
<dbReference type="Proteomes" id="UP000183894">
    <property type="component" value="Unassembled WGS sequence"/>
</dbReference>
<proteinExistence type="predicted"/>
<keyword evidence="2" id="KW-0472">Membrane</keyword>
<dbReference type="AlphaFoldDB" id="A0A1H7H3L4"/>
<gene>
    <name evidence="4" type="ORF">SAMN04488691_101427</name>
</gene>
<feature type="region of interest" description="Disordered" evidence="1">
    <location>
        <begin position="1"/>
        <end position="43"/>
    </location>
</feature>
<dbReference type="RefSeq" id="WP_074791644.1">
    <property type="nucleotide sequence ID" value="NZ_FOAD01000001.1"/>
</dbReference>
<keyword evidence="2" id="KW-0812">Transmembrane</keyword>
<feature type="compositionally biased region" description="Acidic residues" evidence="1">
    <location>
        <begin position="27"/>
        <end position="37"/>
    </location>
</feature>
<evidence type="ECO:0000256" key="1">
    <source>
        <dbReference type="SAM" id="MobiDB-lite"/>
    </source>
</evidence>